<protein>
    <submittedName>
        <fullName evidence="1">Aminoglycoside phosphotransferase family protein</fullName>
    </submittedName>
</protein>
<reference evidence="1" key="1">
    <citation type="submission" date="2022-10" db="EMBL/GenBank/DDBJ databases">
        <title>The complete genomes of actinobacterial strains from the NBC collection.</title>
        <authorList>
            <person name="Joergensen T.S."/>
            <person name="Alvarez Arevalo M."/>
            <person name="Sterndorff E.B."/>
            <person name="Faurdal D."/>
            <person name="Vuksanovic O."/>
            <person name="Mourched A.-S."/>
            <person name="Charusanti P."/>
            <person name="Shaw S."/>
            <person name="Blin K."/>
            <person name="Weber T."/>
        </authorList>
    </citation>
    <scope>NUCLEOTIDE SEQUENCE</scope>
    <source>
        <strain evidence="1">NBC 01771</strain>
    </source>
</reference>
<dbReference type="Proteomes" id="UP001348369">
    <property type="component" value="Chromosome"/>
</dbReference>
<dbReference type="EMBL" id="CP109109">
    <property type="protein sequence ID" value="WSB96760.1"/>
    <property type="molecule type" value="Genomic_DNA"/>
</dbReference>
<proteinExistence type="predicted"/>
<evidence type="ECO:0000313" key="2">
    <source>
        <dbReference type="Proteomes" id="UP001348369"/>
    </source>
</evidence>
<evidence type="ECO:0000313" key="1">
    <source>
        <dbReference type="EMBL" id="WSB96760.1"/>
    </source>
</evidence>
<keyword evidence="2" id="KW-1185">Reference proteome</keyword>
<gene>
    <name evidence="1" type="ORF">OG835_06950</name>
</gene>
<accession>A0ACD4ZEQ7</accession>
<name>A0ACD4ZEQ7_9ACTN</name>
<sequence length="322" mass="34346">MPLPSHTGSRRIPWESLPRPVKAGIENVLQGTVTAATSQQGGFSDGLAVRLELSDGRRAFAKAVDTVAATAVGAFHRREGAVAAALPPGVPVPRLLGTYDDGEWVALVFEDIDGTLPAQPWRESELERVLDALTGLAERLTPAPRLPVVLPAPRLGGWERLTNHPRALAKLTEIAPRAARELDMHLSLEARLGEATAGDTLTHGDLYPFNVLLTDDRVVVVDWPHAWIGPAHADVVMLLGSVALSGINPEPYAARHPLLTGVDPEAVDVLISAQAGFLLAAACSMDSTGDPRLEGMMTGLGLASLRWLSARGENRRGENRRG</sequence>
<organism evidence="1 2">
    <name type="scientific">Streptomyces scopuliridis</name>
    <dbReference type="NCBI Taxonomy" id="452529"/>
    <lineage>
        <taxon>Bacteria</taxon>
        <taxon>Bacillati</taxon>
        <taxon>Actinomycetota</taxon>
        <taxon>Actinomycetes</taxon>
        <taxon>Kitasatosporales</taxon>
        <taxon>Streptomycetaceae</taxon>
        <taxon>Streptomyces</taxon>
    </lineage>
</organism>